<feature type="compositionally biased region" description="Basic and acidic residues" evidence="1">
    <location>
        <begin position="102"/>
        <end position="122"/>
    </location>
</feature>
<comment type="caution">
    <text evidence="2">The sequence shown here is derived from an EMBL/GenBank/DDBJ whole genome shotgun (WGS) entry which is preliminary data.</text>
</comment>
<reference evidence="2" key="2">
    <citation type="submission" date="2023-12" db="EMBL/GenBank/DDBJ databases">
        <authorList>
            <person name="Sun Q."/>
            <person name="Inoue M."/>
        </authorList>
    </citation>
    <scope>NUCLEOTIDE SEQUENCE</scope>
    <source>
        <strain evidence="2">JCM 12289</strain>
    </source>
</reference>
<name>A0AAV3SBR8_HALDO</name>
<evidence type="ECO:0000313" key="3">
    <source>
        <dbReference type="Proteomes" id="UP001500962"/>
    </source>
</evidence>
<reference evidence="2" key="1">
    <citation type="journal article" date="2014" name="Int. J. Syst. Evol. Microbiol.">
        <title>Complete genome sequence of Corynebacterium casei LMG S-19264T (=DSM 44701T), isolated from a smear-ripened cheese.</title>
        <authorList>
            <consortium name="US DOE Joint Genome Institute (JGI-PGF)"/>
            <person name="Walter F."/>
            <person name="Albersmeier A."/>
            <person name="Kalinowski J."/>
            <person name="Ruckert C."/>
        </authorList>
    </citation>
    <scope>NUCLEOTIDE SEQUENCE</scope>
    <source>
        <strain evidence="2">JCM 12289</strain>
    </source>
</reference>
<proteinExistence type="predicted"/>
<evidence type="ECO:0000256" key="1">
    <source>
        <dbReference type="SAM" id="MobiDB-lite"/>
    </source>
</evidence>
<dbReference type="EMBL" id="BAAADN010000002">
    <property type="protein sequence ID" value="GAA0449440.1"/>
    <property type="molecule type" value="Genomic_DNA"/>
</dbReference>
<evidence type="ECO:0000313" key="2">
    <source>
        <dbReference type="EMBL" id="GAA0449440.1"/>
    </source>
</evidence>
<gene>
    <name evidence="2" type="ORF">GCM10008985_01030</name>
</gene>
<feature type="region of interest" description="Disordered" evidence="1">
    <location>
        <begin position="36"/>
        <end position="61"/>
    </location>
</feature>
<organism evidence="2 3">
    <name type="scientific">Halococcus dombrowskii</name>
    <dbReference type="NCBI Taxonomy" id="179637"/>
    <lineage>
        <taxon>Archaea</taxon>
        <taxon>Methanobacteriati</taxon>
        <taxon>Methanobacteriota</taxon>
        <taxon>Stenosarchaea group</taxon>
        <taxon>Halobacteria</taxon>
        <taxon>Halobacteriales</taxon>
        <taxon>Halococcaceae</taxon>
        <taxon>Halococcus</taxon>
    </lineage>
</organism>
<dbReference type="AlphaFoldDB" id="A0AAV3SBR8"/>
<protein>
    <submittedName>
        <fullName evidence="2">Uncharacterized protein</fullName>
    </submittedName>
</protein>
<accession>A0AAV3SBR8</accession>
<dbReference type="Proteomes" id="UP001500962">
    <property type="component" value="Unassembled WGS sequence"/>
</dbReference>
<feature type="compositionally biased region" description="Basic and acidic residues" evidence="1">
    <location>
        <begin position="51"/>
        <end position="61"/>
    </location>
</feature>
<feature type="region of interest" description="Disordered" evidence="1">
    <location>
        <begin position="101"/>
        <end position="122"/>
    </location>
</feature>
<sequence length="122" mass="13410">MLASLPEEMLEGELDVRLALLATVLSVAEMDVGDVCEPHAHHPGSRGTVRPADRCDVKGGRSDTIQELATRRRINLSKAERKWNWRSPDGARASVGASVVGSERRLHGGPERFCRGREREAV</sequence>